<evidence type="ECO:0000313" key="5">
    <source>
        <dbReference type="Proteomes" id="UP000237000"/>
    </source>
</evidence>
<organism evidence="4 5">
    <name type="scientific">Trema orientale</name>
    <name type="common">Charcoal tree</name>
    <name type="synonym">Celtis orientalis</name>
    <dbReference type="NCBI Taxonomy" id="63057"/>
    <lineage>
        <taxon>Eukaryota</taxon>
        <taxon>Viridiplantae</taxon>
        <taxon>Streptophyta</taxon>
        <taxon>Embryophyta</taxon>
        <taxon>Tracheophyta</taxon>
        <taxon>Spermatophyta</taxon>
        <taxon>Magnoliopsida</taxon>
        <taxon>eudicotyledons</taxon>
        <taxon>Gunneridae</taxon>
        <taxon>Pentapetalae</taxon>
        <taxon>rosids</taxon>
        <taxon>fabids</taxon>
        <taxon>Rosales</taxon>
        <taxon>Cannabaceae</taxon>
        <taxon>Trema</taxon>
    </lineage>
</organism>
<dbReference type="Proteomes" id="UP000237000">
    <property type="component" value="Unassembled WGS sequence"/>
</dbReference>
<dbReference type="InterPro" id="IPR026847">
    <property type="entry name" value="VPS13"/>
</dbReference>
<feature type="region of interest" description="Disordered" evidence="1">
    <location>
        <begin position="1803"/>
        <end position="1823"/>
    </location>
</feature>
<feature type="compositionally biased region" description="Polar residues" evidence="1">
    <location>
        <begin position="1813"/>
        <end position="1823"/>
    </location>
</feature>
<comment type="caution">
    <text evidence="4">The sequence shown here is derived from an EMBL/GenBank/DDBJ whole genome shotgun (WGS) entry which is preliminary data.</text>
</comment>
<feature type="domain" description="Vacuolar protein sorting-associated protein 13 VPS13 adaptor binding" evidence="2">
    <location>
        <begin position="1448"/>
        <end position="1748"/>
    </location>
</feature>
<dbReference type="EMBL" id="JXTC01000076">
    <property type="protein sequence ID" value="PON91189.1"/>
    <property type="molecule type" value="Genomic_DNA"/>
</dbReference>
<dbReference type="InterPro" id="IPR056748">
    <property type="entry name" value="VPS13-like_C"/>
</dbReference>
<dbReference type="InParanoid" id="A0A2P5F083"/>
<dbReference type="InterPro" id="IPR009543">
    <property type="entry name" value="VPS13_VAB"/>
</dbReference>
<dbReference type="PANTHER" id="PTHR16166">
    <property type="entry name" value="VACUOLAR PROTEIN SORTING-ASSOCIATED PROTEIN VPS13"/>
    <property type="match status" value="1"/>
</dbReference>
<protein>
    <submittedName>
        <fullName evidence="4">Vacuolar protein sorting-associated protein</fullName>
    </submittedName>
</protein>
<proteinExistence type="predicted"/>
<evidence type="ECO:0000259" key="2">
    <source>
        <dbReference type="Pfam" id="PF25036"/>
    </source>
</evidence>
<dbReference type="Pfam" id="PF25037">
    <property type="entry name" value="VPS13_C"/>
    <property type="match status" value="1"/>
</dbReference>
<dbReference type="STRING" id="63057.A0A2P5F083"/>
<evidence type="ECO:0000259" key="3">
    <source>
        <dbReference type="Pfam" id="PF25037"/>
    </source>
</evidence>
<evidence type="ECO:0000313" key="4">
    <source>
        <dbReference type="EMBL" id="PON91189.1"/>
    </source>
</evidence>
<evidence type="ECO:0000256" key="1">
    <source>
        <dbReference type="SAM" id="MobiDB-lite"/>
    </source>
</evidence>
<reference evidence="5" key="1">
    <citation type="submission" date="2016-06" db="EMBL/GenBank/DDBJ databases">
        <title>Parallel loss of symbiosis genes in relatives of nitrogen-fixing non-legume Parasponia.</title>
        <authorList>
            <person name="Van Velzen R."/>
            <person name="Holmer R."/>
            <person name="Bu F."/>
            <person name="Rutten L."/>
            <person name="Van Zeijl A."/>
            <person name="Liu W."/>
            <person name="Santuari L."/>
            <person name="Cao Q."/>
            <person name="Sharma T."/>
            <person name="Shen D."/>
            <person name="Roswanjaya Y."/>
            <person name="Wardhani T."/>
            <person name="Kalhor M.S."/>
            <person name="Jansen J."/>
            <person name="Van den Hoogen J."/>
            <person name="Gungor B."/>
            <person name="Hartog M."/>
            <person name="Hontelez J."/>
            <person name="Verver J."/>
            <person name="Yang W.-C."/>
            <person name="Schijlen E."/>
            <person name="Repin R."/>
            <person name="Schilthuizen M."/>
            <person name="Schranz E."/>
            <person name="Heidstra R."/>
            <person name="Miyata K."/>
            <person name="Fedorova E."/>
            <person name="Kohlen W."/>
            <person name="Bisseling T."/>
            <person name="Smit S."/>
            <person name="Geurts R."/>
        </authorList>
    </citation>
    <scope>NUCLEOTIDE SEQUENCE [LARGE SCALE GENOMIC DNA]</scope>
    <source>
        <strain evidence="5">cv. RG33-2</strain>
    </source>
</reference>
<name>A0A2P5F083_TREOI</name>
<dbReference type="GO" id="GO:0006623">
    <property type="term" value="P:protein targeting to vacuole"/>
    <property type="evidence" value="ECO:0007669"/>
    <property type="project" value="TreeGrafter"/>
</dbReference>
<feature type="domain" description="Intermembrane lipid transfer protein VPS13-like C-terminal" evidence="3">
    <location>
        <begin position="2622"/>
        <end position="2691"/>
    </location>
</feature>
<accession>A0A2P5F083</accession>
<dbReference type="OrthoDB" id="428159at2759"/>
<keyword evidence="5" id="KW-1185">Reference proteome</keyword>
<dbReference type="GO" id="GO:0045053">
    <property type="term" value="P:protein retention in Golgi apparatus"/>
    <property type="evidence" value="ECO:0007669"/>
    <property type="project" value="TreeGrafter"/>
</dbReference>
<feature type="domain" description="Vacuolar protein sorting-associated protein 13 VPS13 adaptor binding" evidence="2">
    <location>
        <begin position="1897"/>
        <end position="2064"/>
    </location>
</feature>
<gene>
    <name evidence="4" type="ORF">TorRG33x02_130050</name>
</gene>
<dbReference type="Pfam" id="PF25036">
    <property type="entry name" value="VPS13_VAB"/>
    <property type="match status" value="2"/>
</dbReference>
<dbReference type="PANTHER" id="PTHR16166:SF143">
    <property type="entry name" value="PROTEIN SORTING-ASSOCIATED PROTEIN, PUTATIVE (DUF1162)-RELATED"/>
    <property type="match status" value="1"/>
</dbReference>
<dbReference type="FunCoup" id="A0A2P5F083">
    <property type="interactions" value="345"/>
</dbReference>
<sequence>MKIYLPQVLSSLNGIKDVSSRLQSKAEYILSSQKKVLWDICVNNILINVPWENGASEQYNLVFEVGAVIFTTRSDPENLFIDDGKQSCAKGKLNSVPGSNFSVCFQLQDFNDHFEVKINDLEMMLRVPCHSKPISIIEKFSASILLTCCVIPDESISKQLKVYIRVSSLSSYFSPSVYVAILGLIAQLHSIQLHSANGPTTVSLFGFCVDVKLESARLLVDLANDGENSLALIFVLQELYVRYAFLSSEECCVCLRALNVNTSPLRGESDGRILYSSGNRLPAYTTHQQDIDIDHGNKLENHTDRSLSTEGCFMLCYETLNTELAGSLCTVCLTDADFHCYPDVTRLLIEFFGSLSAHGTSFDGESSSSSFVNSGDPKTVPGFSFQKFGLSNYFETGSLEHASIPLDHFPFVTISNAGSLGNLESSLLYSSHEWRKYINVRDRRIKCPQFSIKKESKNDLVHSAASKSVSGTEAYHLSRSGKSNPSFDFRLYGIRLHFHDSSCIVGTVSLPSSICSILVYEDCIDALCSMEGSILTSSWWTSNFHEFLWGPSTPNLSPIINVRVRKNKQGSSSSDLEVGVGFQHVFCVLPPEYLALLIGYFSLSDWSSDSNEIRGGGRHENVDAENEGSIVYKFEILDSILMLPVESSEPQFLKVDIQQLFSSFIYNSSSDDVLMGIPPEYLVPAHKLAKRNNCLNIFGHDLFLSFLSFKDDGYGCLKLDIDANCAAVTLLAPLSADIWVRLPRQSEFCGKITPLTTCIMARIAQCQVLADDNLFFSGIEALLDVINQFSLVSDHSKCFRSDVIEFLQLKRCFKENSAASPIASSIAFTEVRCHFNSLLIKLHRSRRDSNEHIAKAEMQFTLSAVLKNDRLSSLGLRFSSLELLSLLNSVVLAKCTSPSSNSSVLEISLLEVNQAETALCLSFPSLDIWLHLSEWVDIIDIIVSYAGQLSKIAPLDTSLNSLTVDEVENLDNKIITASPCSLSSSSSSTYSASESLKQDSVVLTVKLENICITCHFPMCYSNKACGELLVTKDRIEVCPVVSSNIRDGSDSKYISVTMHSKSSVLLLDGRNMKVKTNMEKWSSTIALCEEGNVLSWPLFRMFHVFMEAEVSHDVMQSVYIKVELQCDHLNVWLSHHFFYFWQGVTFVIPEAGSSQFPFGGIDFKVKMRKVSFLLSDGRWSSSGPLFEIFVRNMVLNANVMENNIESLVTGEIQMNYNNIHKVFWEPLIEPWQFEINMTRKQEMSLNNTMVTDIHLNSSAQLNLNFTEPLIECVFRTIEMIKDSWGKVEPNDVPESKKFLYSSYQHMYAGRYAPYVLQNLTSLPLAYHVYKGPIDEFDVTDVKGRKYVEPGASIPLYINDTPEEQLFHFWPANSSDRVADQKLSGVAHHFIIIQLDGASVPSAPISMDRVGLTYFEVDFFKAYNENGGDNSMDTASGFVVPVVFDVSVQRYSKLIRLYSTVILSNATSMPLELRFDIPFGVSPKVLDPIYPGQELPLPLHLAEAGRIRWRPIGDSYLWSEVYDLSNLVLQESKDGFLKSSVCYPAHPSNDPFRCCISVRSISLSEYGRPKSSSSHIKSTLNIPVKSRRENLKKLDESNKRCVHELTLCTPLVVNNYLPKEVSLAIESGGVAHSTFLSKVETFFHYVDPSHDLGLEISMYGFKPATLKFQRTETFCTMAKFSGTKFVLSEIIAFDPDFSNGPIYVTVEKMVDAFSGARELSIYVPFLLYNCCGFPLLILESGNEMNRVKCVVPSSYDMKEQELCQTIDGLCLVSSHASDPHGIECSSSSHVISTRDDVSPCKQRFHKQSSKNDFETQGTSLNGSKNRLSCSGPDLVSRNSNGMGYEHGKVGACMYSPVPFSAADELMVTVSRPQSEYVTNNMSKLLWSRPFLLVPPSGSTTVLVPQASPNAAFMISVTSSSVAGPLTGRSSAVTFQPRYVISNACSKDLCYKQKVTDHVFRLNIGEHSHLHWTDTTRELLISVKYNEPGWQWSGSFLPDHLGDTQVKMQNYVSGSSTIIRVEVQNADVSVRDEKVVGSLHGDSGTTLILLSDDDTGYVPYRIDNFSMEVPGERVLGSYSLDEVKEYMPVVLPSSSEKPERKLVLSVHAEGATKVLRVIDSKYHILNDTENSSVPHLRENKKHEHKDRVLSYKEQISVVIPHLGMSLITIHPQELVFACAKNIKFSLLESMDQQKLSFQISSLQIDNQLRASPYPVMLSFDREYKSNPAERILQRTTDFSHEPVFYIAVSKWRKKDISLVSFEYIIIRVADFRLELEQEVILSLFGFIKNVTSRFQCSFLMLSDPSSCPLIPDTGLVESSSSYTQTSGYQKARGISVLNSQLLPSVVPIGAPWQQIYLLARRQKKIYVEVFEIIPINVTLSFSSAPWMLRNGILTSGESLMHRGLMALADVEGAQVHLKGLTISHHIASWESIQEIFIRHCTRQLLHEMYKVFGSAGVIGNPMGFARTLGLGIRDFLSVPTRTLFQSPTGLITGMAQGTSSLLSNTVYAISDAATQFSKAAHKGIVAFTFDDQAVSRMEQLQMGVPSHSKGMINEVLEGLTGLLQSPIKGAEKHGLPGVLSGIALGVMGLVAKPAASILQVTGKTAQSIRNRSRLYQMGSQRFRVRFPRPLSREVPLGPYSWEEAVGTSVLVEAGDGLRLKDEILVACKALKQAGKFVIITQRLILIISCSSLVDLGKPEFRGIPADLEWEIESEIGLESVMHADTDGGVVHIVGSCSDTLLRQNRKATGGGVRWNSPNLPLVQTNLELAETEDAENLLKILLSTIERGKDEGWGCRYILHRSSIR</sequence>